<organism evidence="3 4">
    <name type="scientific">Rhizobium phage RHph_Y68</name>
    <dbReference type="NCBI Taxonomy" id="2509787"/>
    <lineage>
        <taxon>Viruses</taxon>
        <taxon>Duplodnaviria</taxon>
        <taxon>Heunggongvirae</taxon>
        <taxon>Uroviricota</taxon>
        <taxon>Caudoviricetes</taxon>
        <taxon>Pootjesviridae</taxon>
        <taxon>Staniewskivirinae</taxon>
        <taxon>Trinifflemingvirus</taxon>
        <taxon>Trinifflemingvirus Y68</taxon>
    </lineage>
</organism>
<dbReference type="GO" id="GO:0019072">
    <property type="term" value="P:viral genome packaging"/>
    <property type="evidence" value="ECO:0007669"/>
    <property type="project" value="UniProtKB-UniRule"/>
</dbReference>
<keyword evidence="1" id="KW-1242">Viral contractile tail ejection system</keyword>
<proteinExistence type="inferred from homology"/>
<comment type="subcellular location">
    <subcellularLocation>
        <location evidence="1">Virion</location>
    </subcellularLocation>
    <text evidence="1">Located at a unique 5-fold vertex of the icosahedral capsid.</text>
</comment>
<dbReference type="InterPro" id="IPR010823">
    <property type="entry name" value="Portal_Gp20"/>
</dbReference>
<sequence length="537" mass="61820">MRVFGFDLPFTTKAGSNTPNLKQLDVEPNGSTVASSALSRVVDFDFIARSEIDLVNAYRRISYMTEVSTAIDEIVNEIIVIDDVEEVVKIDLTMLEELKLASPKIRETIEAEFKIAVDLLDFNATAYNKVRDWYIDGKQIFQKVIDDKNPKKGIQKLVQLDPRKVRKVTLVDEDQNGLLTVSDEFYVYTSMIPEKDDKLSSSFSIQMSSADYMSIRRTNLLFRIEKDALVFVDSGMIDKTSGISYGYLHKAVRIANQLDLVETSLVIYRLARSSERRAIYVDPGNLPPTKAMERLESVKAEFRNKTYYDTVHGTVEDKARVMSLQEDYFLLRNGGKGTEIQTLSAGENLGNIEDVEYFKEKLFISLNVPLSRFRDQQSIFSSGTQISRDELKFHRFITRLRAQYTSVFIDILKTQLVLKKVMSADEFEKIRQHLKFKFNKDNFFSEIRDIEELERRLQALEMVKPYIGIYYSNDEIRKKILGQTSEDIDQIDKQIEKEISEGKYRGREVQLPDETLNFDQSGASRRDVEDELSGSSD</sequence>
<keyword evidence="1" id="KW-1162">Viral penetration into host cytoplasm</keyword>
<evidence type="ECO:0000313" key="3">
    <source>
        <dbReference type="EMBL" id="QIG67985.1"/>
    </source>
</evidence>
<keyword evidence="1" id="KW-0167">Capsid protein</keyword>
<gene>
    <name evidence="3" type="ORF">EVB55_050</name>
</gene>
<dbReference type="Pfam" id="PF07230">
    <property type="entry name" value="Portal_T4"/>
    <property type="match status" value="1"/>
</dbReference>
<keyword evidence="1" id="KW-0231">Viral genome packaging</keyword>
<dbReference type="GO" id="GO:0019076">
    <property type="term" value="P:viral release from host cell"/>
    <property type="evidence" value="ECO:0007669"/>
    <property type="project" value="UniProtKB-UniRule"/>
</dbReference>
<protein>
    <recommendedName>
        <fullName evidence="1">Portal protein</fullName>
    </recommendedName>
    <alternativeName>
        <fullName evidence="1">gp20</fullName>
    </alternativeName>
</protein>
<keyword evidence="1" id="KW-0118">Viral capsid assembly</keyword>
<accession>A0A7S5QY66</accession>
<keyword evidence="1" id="KW-1188">Viral release from host cell</keyword>
<evidence type="ECO:0000256" key="1">
    <source>
        <dbReference type="HAMAP-Rule" id="MF_04114"/>
    </source>
</evidence>
<evidence type="ECO:0000313" key="4">
    <source>
        <dbReference type="Proteomes" id="UP000605518"/>
    </source>
</evidence>
<keyword evidence="1" id="KW-1160">Virus entry into host cell</keyword>
<comment type="similarity">
    <text evidence="1">Belongs to the Tevenvirinae portal protein family.</text>
</comment>
<dbReference type="GO" id="GO:0019028">
    <property type="term" value="C:viral capsid"/>
    <property type="evidence" value="ECO:0007669"/>
    <property type="project" value="UniProtKB-UniRule"/>
</dbReference>
<dbReference type="GO" id="GO:0099000">
    <property type="term" value="P:symbiont genome ejection through host cell envelope, contractile tail mechanism"/>
    <property type="evidence" value="ECO:0007669"/>
    <property type="project" value="UniProtKB-UniRule"/>
</dbReference>
<keyword evidence="1" id="KW-1171">Viral genome ejection through host cell envelope</keyword>
<keyword evidence="1" id="KW-0946">Virion</keyword>
<dbReference type="Proteomes" id="UP000605518">
    <property type="component" value="Segment"/>
</dbReference>
<dbReference type="HAMAP" id="MF_04114">
    <property type="entry name" value="PORTAL_T4"/>
    <property type="match status" value="1"/>
</dbReference>
<name>A0A7S5QY66_9CAUD</name>
<evidence type="ECO:0000256" key="2">
    <source>
        <dbReference type="SAM" id="MobiDB-lite"/>
    </source>
</evidence>
<dbReference type="EMBL" id="MN988486">
    <property type="protein sequence ID" value="QIG67985.1"/>
    <property type="molecule type" value="Genomic_DNA"/>
</dbReference>
<reference evidence="3" key="1">
    <citation type="submission" date="2020-01" db="EMBL/GenBank/DDBJ databases">
        <title>Patterns of diversity and host range of bacteriophage communities associated with bean-nodulatin bacteria.</title>
        <authorList>
            <person name="Vann Cauwenberghe J."/>
            <person name="Santamaria R.I."/>
            <person name="Bustos P."/>
            <person name="Juarez S."/>
            <person name="Gonzalez V."/>
        </authorList>
    </citation>
    <scope>NUCLEOTIDE SEQUENCE</scope>
</reference>
<comment type="subunit">
    <text evidence="1">Homododecamer. Interacts with the large terminase subunit. Interacts with the major capsid protein. Interacts with the capsid vertex protein.</text>
</comment>
<feature type="region of interest" description="Disordered" evidence="2">
    <location>
        <begin position="515"/>
        <end position="537"/>
    </location>
</feature>
<keyword evidence="4" id="KW-1185">Reference proteome</keyword>
<comment type="function">
    <text evidence="1">Forms the portal vertex of the capsid. This portal plays critical roles in head assembly, genome packaging, neck/tail attachment, and genome ejection. The portal protein multimerizes as a single ring-shaped homododecamer arranged around a central channel. Binds to the terminase subunits to form the packaging machine.</text>
</comment>